<accession>A0A085W8E6</accession>
<feature type="region of interest" description="Disordered" evidence="1">
    <location>
        <begin position="1"/>
        <end position="40"/>
    </location>
</feature>
<protein>
    <submittedName>
        <fullName evidence="2">Uncharacterized protein</fullName>
    </submittedName>
</protein>
<name>A0A085W8E6_9BACT</name>
<dbReference type="EMBL" id="JMCB01000015">
    <property type="protein sequence ID" value="KFE63959.1"/>
    <property type="molecule type" value="Genomic_DNA"/>
</dbReference>
<dbReference type="AlphaFoldDB" id="A0A085W8E6"/>
<evidence type="ECO:0000256" key="1">
    <source>
        <dbReference type="SAM" id="MobiDB-lite"/>
    </source>
</evidence>
<reference evidence="2 3" key="1">
    <citation type="submission" date="2014-04" db="EMBL/GenBank/DDBJ databases">
        <title>Genome assembly of Hyalangium minutum DSM 14724.</title>
        <authorList>
            <person name="Sharma G."/>
            <person name="Subramanian S."/>
        </authorList>
    </citation>
    <scope>NUCLEOTIDE SEQUENCE [LARGE SCALE GENOMIC DNA]</scope>
    <source>
        <strain evidence="2 3">DSM 14724</strain>
    </source>
</reference>
<gene>
    <name evidence="2" type="ORF">DB31_2371</name>
</gene>
<keyword evidence="3" id="KW-1185">Reference proteome</keyword>
<evidence type="ECO:0000313" key="2">
    <source>
        <dbReference type="EMBL" id="KFE63959.1"/>
    </source>
</evidence>
<proteinExistence type="predicted"/>
<sequence>MATLRAEGLWHGGSREPPTCYHLKPLHETSNPARQIERKV</sequence>
<dbReference type="STRING" id="394096.DB31_2371"/>
<dbReference type="Proteomes" id="UP000028725">
    <property type="component" value="Unassembled WGS sequence"/>
</dbReference>
<organism evidence="2 3">
    <name type="scientific">Hyalangium minutum</name>
    <dbReference type="NCBI Taxonomy" id="394096"/>
    <lineage>
        <taxon>Bacteria</taxon>
        <taxon>Pseudomonadati</taxon>
        <taxon>Myxococcota</taxon>
        <taxon>Myxococcia</taxon>
        <taxon>Myxococcales</taxon>
        <taxon>Cystobacterineae</taxon>
        <taxon>Archangiaceae</taxon>
        <taxon>Hyalangium</taxon>
    </lineage>
</organism>
<evidence type="ECO:0000313" key="3">
    <source>
        <dbReference type="Proteomes" id="UP000028725"/>
    </source>
</evidence>
<comment type="caution">
    <text evidence="2">The sequence shown here is derived from an EMBL/GenBank/DDBJ whole genome shotgun (WGS) entry which is preliminary data.</text>
</comment>